<gene>
    <name evidence="1" type="ORF">CVIRNUC_010509</name>
</gene>
<organism evidence="1 2">
    <name type="scientific">Coccomyxa viridis</name>
    <dbReference type="NCBI Taxonomy" id="1274662"/>
    <lineage>
        <taxon>Eukaryota</taxon>
        <taxon>Viridiplantae</taxon>
        <taxon>Chlorophyta</taxon>
        <taxon>core chlorophytes</taxon>
        <taxon>Trebouxiophyceae</taxon>
        <taxon>Trebouxiophyceae incertae sedis</taxon>
        <taxon>Coccomyxaceae</taxon>
        <taxon>Coccomyxa</taxon>
    </lineage>
</organism>
<keyword evidence="2" id="KW-1185">Reference proteome</keyword>
<dbReference type="Proteomes" id="UP001314263">
    <property type="component" value="Unassembled WGS sequence"/>
</dbReference>
<sequence>MTGASVLKDMVPSQCICPPGAQRYMFSSPTSQRRRPGRQLGLTPSALLGQLFPGIDRSRPSLRARQEFTRLLQEGSTDVRQIDELLDILIDSKEPFREKQLGGGPWQVVYTRGPLLWQGFTVLGNSFFKKKLAPRSNAPSQEYNPVDRSVINRASILGGVAVEASGRYTPVGQTKIMPVDVQADIQGGQLQWNGKAIKLPIRGSGSVSVAYLDDSLRVLRSATGIAVQVRQDVLQAIMS</sequence>
<name>A0AAV1IIZ4_9CHLO</name>
<proteinExistence type="predicted"/>
<comment type="caution">
    <text evidence="1">The sequence shown here is derived from an EMBL/GenBank/DDBJ whole genome shotgun (WGS) entry which is preliminary data.</text>
</comment>
<protein>
    <recommendedName>
        <fullName evidence="3">Plastid lipid-associated protein/fibrillin conserved domain-containing protein</fullName>
    </recommendedName>
</protein>
<reference evidence="1 2" key="1">
    <citation type="submission" date="2023-10" db="EMBL/GenBank/DDBJ databases">
        <authorList>
            <person name="Maclean D."/>
            <person name="Macfadyen A."/>
        </authorList>
    </citation>
    <scope>NUCLEOTIDE SEQUENCE [LARGE SCALE GENOMIC DNA]</scope>
</reference>
<dbReference type="EMBL" id="CAUYUE010000016">
    <property type="protein sequence ID" value="CAK0787291.1"/>
    <property type="molecule type" value="Genomic_DNA"/>
</dbReference>
<evidence type="ECO:0000313" key="1">
    <source>
        <dbReference type="EMBL" id="CAK0787291.1"/>
    </source>
</evidence>
<accession>A0AAV1IIZ4</accession>
<evidence type="ECO:0000313" key="2">
    <source>
        <dbReference type="Proteomes" id="UP001314263"/>
    </source>
</evidence>
<dbReference type="AlphaFoldDB" id="A0AAV1IIZ4"/>
<evidence type="ECO:0008006" key="3">
    <source>
        <dbReference type="Google" id="ProtNLM"/>
    </source>
</evidence>